<keyword evidence="3 11" id="KW-0349">Heme</keyword>
<organism evidence="14 15">
    <name type="scientific">Prunus dulcis</name>
    <name type="common">Almond</name>
    <name type="synonym">Amygdalus dulcis</name>
    <dbReference type="NCBI Taxonomy" id="3755"/>
    <lineage>
        <taxon>Eukaryota</taxon>
        <taxon>Viridiplantae</taxon>
        <taxon>Streptophyta</taxon>
        <taxon>Embryophyta</taxon>
        <taxon>Tracheophyta</taxon>
        <taxon>Spermatophyta</taxon>
        <taxon>Magnoliopsida</taxon>
        <taxon>eudicotyledons</taxon>
        <taxon>Gunneridae</taxon>
        <taxon>Pentapetalae</taxon>
        <taxon>rosids</taxon>
        <taxon>fabids</taxon>
        <taxon>Rosales</taxon>
        <taxon>Rosaceae</taxon>
        <taxon>Amygdaloideae</taxon>
        <taxon>Amygdaleae</taxon>
        <taxon>Prunus</taxon>
    </lineage>
</organism>
<sequence length="524" mass="58327">MEAEAAVAAKVIVSVLLGGFLVLFLYLCELVLLRPRGLRSKLGKQGIRGPPPSFLLGNLSAIKRLQSKGHSTATKTADPTKLHHDGDVASIDHEWHSKIFPYIEQWRNEYGQIFMYASAHLQQLCITDVEVVKEIGLCKSLNLGKASLTSKVVGPLLGEGLLSSNGVIWAHQRGIIAPELYLDKVKGMVDLIVDSTTSMLRSWEDEIDSKGGIAEIKVDKYLRNLAADIISRACFNNRYDQVEDIFNKLRALQKVLTKGIMSLPGLRLLPTKDNRETWRLEKEAESIILKLVKQRIEASGEEDLFQMLLAGAVDSKGLSQKKFIVDNCKTIFFAGHETTAIAASWSLMLLAAHPYWQARARAEVLEICGDNPLDGDMLRSMKVLKMVIQEVLRLYPPAFFVTREAFETVTLKNIVIPKGVILQIPIPFLQHNPDIWGPDAHEFNPERFANGTFQACRSPQAYMPFGTGPRICVGQHLVMTELKVLLASVLSKFCFSLSPAYQHAPLFSLVTEPGHGVILHVRKV</sequence>
<evidence type="ECO:0000256" key="4">
    <source>
        <dbReference type="ARBA" id="ARBA00022692"/>
    </source>
</evidence>
<keyword evidence="10 13" id="KW-0472">Membrane</keyword>
<keyword evidence="4 13" id="KW-0812">Transmembrane</keyword>
<protein>
    <submittedName>
        <fullName evidence="14">PREDICTED: cytochrome</fullName>
    </submittedName>
</protein>
<dbReference type="InterPro" id="IPR017972">
    <property type="entry name" value="Cyt_P450_CS"/>
</dbReference>
<dbReference type="SUPFAM" id="SSF48264">
    <property type="entry name" value="Cytochrome P450"/>
    <property type="match status" value="1"/>
</dbReference>
<keyword evidence="7 12" id="KW-0560">Oxidoreductase</keyword>
<dbReference type="PRINTS" id="PR00463">
    <property type="entry name" value="EP450I"/>
</dbReference>
<evidence type="ECO:0000256" key="13">
    <source>
        <dbReference type="SAM" id="Phobius"/>
    </source>
</evidence>
<accession>A0A5E4FYB4</accession>
<dbReference type="AlphaFoldDB" id="A0A5E4FYB4"/>
<evidence type="ECO:0000256" key="6">
    <source>
        <dbReference type="ARBA" id="ARBA00022989"/>
    </source>
</evidence>
<dbReference type="InterPro" id="IPR001128">
    <property type="entry name" value="Cyt_P450"/>
</dbReference>
<proteinExistence type="inferred from homology"/>
<keyword evidence="8 11" id="KW-0408">Iron</keyword>
<comment type="subcellular location">
    <subcellularLocation>
        <location evidence="1">Membrane</location>
        <topology evidence="1">Single-pass membrane protein</topology>
    </subcellularLocation>
</comment>
<feature type="binding site" description="axial binding residue" evidence="11">
    <location>
        <position position="472"/>
    </location>
    <ligand>
        <name>heme</name>
        <dbReference type="ChEBI" id="CHEBI:30413"/>
    </ligand>
    <ligandPart>
        <name>Fe</name>
        <dbReference type="ChEBI" id="CHEBI:18248"/>
    </ligandPart>
</feature>
<dbReference type="PANTHER" id="PTHR24282">
    <property type="entry name" value="CYTOCHROME P450 FAMILY MEMBER"/>
    <property type="match status" value="1"/>
</dbReference>
<dbReference type="Proteomes" id="UP000327085">
    <property type="component" value="Chromosome 2"/>
</dbReference>
<evidence type="ECO:0000313" key="14">
    <source>
        <dbReference type="EMBL" id="VVA32459.1"/>
    </source>
</evidence>
<evidence type="ECO:0000256" key="5">
    <source>
        <dbReference type="ARBA" id="ARBA00022723"/>
    </source>
</evidence>
<dbReference type="GO" id="GO:0020037">
    <property type="term" value="F:heme binding"/>
    <property type="evidence" value="ECO:0007669"/>
    <property type="project" value="InterPro"/>
</dbReference>
<comment type="cofactor">
    <cofactor evidence="11">
        <name>heme</name>
        <dbReference type="ChEBI" id="CHEBI:30413"/>
    </cofactor>
</comment>
<dbReference type="InParanoid" id="A0A5E4FYB4"/>
<evidence type="ECO:0000256" key="1">
    <source>
        <dbReference type="ARBA" id="ARBA00004167"/>
    </source>
</evidence>
<dbReference type="PANTHER" id="PTHR24282:SF260">
    <property type="entry name" value="CYTOCHROME P450 714C2-LIKE"/>
    <property type="match status" value="1"/>
</dbReference>
<dbReference type="GO" id="GO:0016020">
    <property type="term" value="C:membrane"/>
    <property type="evidence" value="ECO:0007669"/>
    <property type="project" value="UniProtKB-SubCell"/>
</dbReference>
<comment type="similarity">
    <text evidence="2 12">Belongs to the cytochrome P450 family.</text>
</comment>
<evidence type="ECO:0000256" key="7">
    <source>
        <dbReference type="ARBA" id="ARBA00023002"/>
    </source>
</evidence>
<evidence type="ECO:0000256" key="10">
    <source>
        <dbReference type="ARBA" id="ARBA00023136"/>
    </source>
</evidence>
<keyword evidence="6 13" id="KW-1133">Transmembrane helix</keyword>
<evidence type="ECO:0000256" key="3">
    <source>
        <dbReference type="ARBA" id="ARBA00022617"/>
    </source>
</evidence>
<feature type="transmembrane region" description="Helical" evidence="13">
    <location>
        <begin position="12"/>
        <end position="33"/>
    </location>
</feature>
<dbReference type="OMA" id="SIDHEWH"/>
<evidence type="ECO:0000256" key="12">
    <source>
        <dbReference type="RuleBase" id="RU000461"/>
    </source>
</evidence>
<dbReference type="InterPro" id="IPR036396">
    <property type="entry name" value="Cyt_P450_sf"/>
</dbReference>
<evidence type="ECO:0000313" key="15">
    <source>
        <dbReference type="Proteomes" id="UP000327085"/>
    </source>
</evidence>
<name>A0A5E4FYB4_PRUDU</name>
<dbReference type="PRINTS" id="PR00385">
    <property type="entry name" value="P450"/>
</dbReference>
<evidence type="ECO:0000256" key="2">
    <source>
        <dbReference type="ARBA" id="ARBA00010617"/>
    </source>
</evidence>
<reference evidence="15" key="1">
    <citation type="journal article" date="2020" name="Plant J.">
        <title>Transposons played a major role in the diversification between the closely related almond and peach genomes: results from the almond genome sequence.</title>
        <authorList>
            <person name="Alioto T."/>
            <person name="Alexiou K.G."/>
            <person name="Bardil A."/>
            <person name="Barteri F."/>
            <person name="Castanera R."/>
            <person name="Cruz F."/>
            <person name="Dhingra A."/>
            <person name="Duval H."/>
            <person name="Fernandez I Marti A."/>
            <person name="Frias L."/>
            <person name="Galan B."/>
            <person name="Garcia J.L."/>
            <person name="Howad W."/>
            <person name="Gomez-Garrido J."/>
            <person name="Gut M."/>
            <person name="Julca I."/>
            <person name="Morata J."/>
            <person name="Puigdomenech P."/>
            <person name="Ribeca P."/>
            <person name="Rubio Cabetas M.J."/>
            <person name="Vlasova A."/>
            <person name="Wirthensohn M."/>
            <person name="Garcia-Mas J."/>
            <person name="Gabaldon T."/>
            <person name="Casacuberta J.M."/>
            <person name="Arus P."/>
        </authorList>
    </citation>
    <scope>NUCLEOTIDE SEQUENCE [LARGE SCALE GENOMIC DNA]</scope>
    <source>
        <strain evidence="15">cv. Texas</strain>
    </source>
</reference>
<dbReference type="InterPro" id="IPR002401">
    <property type="entry name" value="Cyt_P450_E_grp-I"/>
</dbReference>
<dbReference type="Gene3D" id="1.10.630.10">
    <property type="entry name" value="Cytochrome P450"/>
    <property type="match status" value="1"/>
</dbReference>
<dbReference type="Gramene" id="VVA32459">
    <property type="protein sequence ID" value="VVA32459"/>
    <property type="gene ID" value="Prudul26B002768"/>
</dbReference>
<keyword evidence="5 11" id="KW-0479">Metal-binding</keyword>
<gene>
    <name evidence="14" type="ORF">ALMOND_2B002768</name>
</gene>
<evidence type="ECO:0000256" key="11">
    <source>
        <dbReference type="PIRSR" id="PIRSR602401-1"/>
    </source>
</evidence>
<dbReference type="Pfam" id="PF00067">
    <property type="entry name" value="p450"/>
    <property type="match status" value="1"/>
</dbReference>
<dbReference type="GO" id="GO:0004497">
    <property type="term" value="F:monooxygenase activity"/>
    <property type="evidence" value="ECO:0007669"/>
    <property type="project" value="UniProtKB-KW"/>
</dbReference>
<dbReference type="GO" id="GO:0005506">
    <property type="term" value="F:iron ion binding"/>
    <property type="evidence" value="ECO:0007669"/>
    <property type="project" value="InterPro"/>
</dbReference>
<evidence type="ECO:0000256" key="9">
    <source>
        <dbReference type="ARBA" id="ARBA00023033"/>
    </source>
</evidence>
<dbReference type="EMBL" id="CABIKO010000249">
    <property type="protein sequence ID" value="VVA32459.1"/>
    <property type="molecule type" value="Genomic_DNA"/>
</dbReference>
<evidence type="ECO:0000256" key="8">
    <source>
        <dbReference type="ARBA" id="ARBA00023004"/>
    </source>
</evidence>
<dbReference type="PROSITE" id="PS00086">
    <property type="entry name" value="CYTOCHROME_P450"/>
    <property type="match status" value="1"/>
</dbReference>
<keyword evidence="9 12" id="KW-0503">Monooxygenase</keyword>
<dbReference type="InterPro" id="IPR050665">
    <property type="entry name" value="Cytochrome_P450_Monooxygen"/>
</dbReference>
<dbReference type="GO" id="GO:0016705">
    <property type="term" value="F:oxidoreductase activity, acting on paired donors, with incorporation or reduction of molecular oxygen"/>
    <property type="evidence" value="ECO:0007669"/>
    <property type="project" value="InterPro"/>
</dbReference>